<accession>Q4QRP7</accession>
<dbReference type="EMBL" id="AY998634">
    <property type="protein sequence ID" value="AAY64008.1"/>
    <property type="molecule type" value="mRNA"/>
</dbReference>
<protein>
    <submittedName>
        <fullName evidence="2">Helix-loop-helix protein</fullName>
    </submittedName>
</protein>
<dbReference type="AlphaFoldDB" id="Q4QRP7"/>
<name>Q4QRP7_PELSI</name>
<proteinExistence type="evidence at transcript level"/>
<evidence type="ECO:0000256" key="1">
    <source>
        <dbReference type="SAM" id="MobiDB-lite"/>
    </source>
</evidence>
<sequence>MLVVDVPGALSASFPFHHLFERTKLPSPQKQRAAPAPAPAPAGCVPLLRPKANAGRGESAPRGLGSAPGGSSSPERGRPRFARDLPRFGSWAG</sequence>
<organism evidence="2">
    <name type="scientific">Pelodiscus sinensis</name>
    <name type="common">Chinese softshell turtle</name>
    <name type="synonym">Trionyx sinensis</name>
    <dbReference type="NCBI Taxonomy" id="13735"/>
    <lineage>
        <taxon>Eukaryota</taxon>
        <taxon>Metazoa</taxon>
        <taxon>Chordata</taxon>
        <taxon>Craniata</taxon>
        <taxon>Vertebrata</taxon>
        <taxon>Euteleostomi</taxon>
        <taxon>Archelosauria</taxon>
        <taxon>Testudinata</taxon>
        <taxon>Testudines</taxon>
        <taxon>Cryptodira</taxon>
        <taxon>Trionychia</taxon>
        <taxon>Trionychidae</taxon>
        <taxon>Pelodiscus</taxon>
    </lineage>
</organism>
<feature type="region of interest" description="Disordered" evidence="1">
    <location>
        <begin position="23"/>
        <end position="93"/>
    </location>
</feature>
<evidence type="ECO:0000313" key="2">
    <source>
        <dbReference type="EMBL" id="AAY64008.1"/>
    </source>
</evidence>
<reference evidence="2" key="1">
    <citation type="submission" date="2005-03" db="EMBL/GenBank/DDBJ databases">
        <title>Construction and characterization of a cDNA library from kidney/urogenital complex tissues of one-week-old embryos of Trionyx sinensis.</title>
        <authorList>
            <person name="Zheng J."/>
            <person name="Zhu M."/>
        </authorList>
    </citation>
    <scope>NUCLEOTIDE SEQUENCE</scope>
    <source>
        <tissue evidence="2">Kidney/urogenital complex</tissue>
    </source>
</reference>
<feature type="compositionally biased region" description="Basic and acidic residues" evidence="1">
    <location>
        <begin position="75"/>
        <end position="86"/>
    </location>
</feature>
<feature type="non-terminal residue" evidence="2">
    <location>
        <position position="93"/>
    </location>
</feature>
<feature type="compositionally biased region" description="Low complexity" evidence="1">
    <location>
        <begin position="60"/>
        <end position="74"/>
    </location>
</feature>